<organism evidence="2">
    <name type="scientific">Streptomyces sp. R08</name>
    <dbReference type="NCBI Taxonomy" id="3238624"/>
    <lineage>
        <taxon>Bacteria</taxon>
        <taxon>Bacillati</taxon>
        <taxon>Actinomycetota</taxon>
        <taxon>Actinomycetes</taxon>
        <taxon>Kitasatosporales</taxon>
        <taxon>Streptomycetaceae</taxon>
        <taxon>Streptomyces</taxon>
    </lineage>
</organism>
<dbReference type="EMBL" id="CP163431">
    <property type="protein sequence ID" value="XDQ06988.1"/>
    <property type="molecule type" value="Genomic_DNA"/>
</dbReference>
<protein>
    <submittedName>
        <fullName evidence="2">Uncharacterized protein</fullName>
    </submittedName>
</protein>
<feature type="region of interest" description="Disordered" evidence="1">
    <location>
        <begin position="73"/>
        <end position="92"/>
    </location>
</feature>
<dbReference type="RefSeq" id="WP_369191831.1">
    <property type="nucleotide sequence ID" value="NZ_CP163431.1"/>
</dbReference>
<sequence>MPLEAIGPLERALLVTTAHGVKALLLHQALVWPDLCEQLPHGRREFTQMAAPSRLRPSTACFATPYGTSDAVEGRAARPAHLNASDGTAGDR</sequence>
<evidence type="ECO:0000313" key="2">
    <source>
        <dbReference type="EMBL" id="XDQ06988.1"/>
    </source>
</evidence>
<reference evidence="2" key="1">
    <citation type="submission" date="2024-07" db="EMBL/GenBank/DDBJ databases">
        <authorList>
            <person name="Yu S.T."/>
        </authorList>
    </citation>
    <scope>NUCLEOTIDE SEQUENCE</scope>
    <source>
        <strain evidence="2">R08</strain>
    </source>
</reference>
<gene>
    <name evidence="2" type="ORF">AB5J58_45415</name>
</gene>
<dbReference type="AlphaFoldDB" id="A0AB39MLL0"/>
<name>A0AB39MLL0_9ACTN</name>
<proteinExistence type="predicted"/>
<accession>A0AB39MLL0</accession>
<evidence type="ECO:0000256" key="1">
    <source>
        <dbReference type="SAM" id="MobiDB-lite"/>
    </source>
</evidence>